<dbReference type="AlphaFoldDB" id="A0A6A6V9R9"/>
<dbReference type="Proteomes" id="UP000799440">
    <property type="component" value="Unassembled WGS sequence"/>
</dbReference>
<name>A0A6A6V9R9_9PLEO</name>
<organism evidence="1 2">
    <name type="scientific">Sporormia fimetaria CBS 119925</name>
    <dbReference type="NCBI Taxonomy" id="1340428"/>
    <lineage>
        <taxon>Eukaryota</taxon>
        <taxon>Fungi</taxon>
        <taxon>Dikarya</taxon>
        <taxon>Ascomycota</taxon>
        <taxon>Pezizomycotina</taxon>
        <taxon>Dothideomycetes</taxon>
        <taxon>Pleosporomycetidae</taxon>
        <taxon>Pleosporales</taxon>
        <taxon>Sporormiaceae</taxon>
        <taxon>Sporormia</taxon>
    </lineage>
</organism>
<evidence type="ECO:0000313" key="1">
    <source>
        <dbReference type="EMBL" id="KAF2747362.1"/>
    </source>
</evidence>
<gene>
    <name evidence="1" type="ORF">M011DRAFT_57167</name>
</gene>
<reference evidence="1" key="1">
    <citation type="journal article" date="2020" name="Stud. Mycol.">
        <title>101 Dothideomycetes genomes: a test case for predicting lifestyles and emergence of pathogens.</title>
        <authorList>
            <person name="Haridas S."/>
            <person name="Albert R."/>
            <person name="Binder M."/>
            <person name="Bloem J."/>
            <person name="Labutti K."/>
            <person name="Salamov A."/>
            <person name="Andreopoulos B."/>
            <person name="Baker S."/>
            <person name="Barry K."/>
            <person name="Bills G."/>
            <person name="Bluhm B."/>
            <person name="Cannon C."/>
            <person name="Castanera R."/>
            <person name="Culley D."/>
            <person name="Daum C."/>
            <person name="Ezra D."/>
            <person name="Gonzalez J."/>
            <person name="Henrissat B."/>
            <person name="Kuo A."/>
            <person name="Liang C."/>
            <person name="Lipzen A."/>
            <person name="Lutzoni F."/>
            <person name="Magnuson J."/>
            <person name="Mondo S."/>
            <person name="Nolan M."/>
            <person name="Ohm R."/>
            <person name="Pangilinan J."/>
            <person name="Park H.-J."/>
            <person name="Ramirez L."/>
            <person name="Alfaro M."/>
            <person name="Sun H."/>
            <person name="Tritt A."/>
            <person name="Yoshinaga Y."/>
            <person name="Zwiers L.-H."/>
            <person name="Turgeon B."/>
            <person name="Goodwin S."/>
            <person name="Spatafora J."/>
            <person name="Crous P."/>
            <person name="Grigoriev I."/>
        </authorList>
    </citation>
    <scope>NUCLEOTIDE SEQUENCE</scope>
    <source>
        <strain evidence="1">CBS 119925</strain>
    </source>
</reference>
<evidence type="ECO:0000313" key="2">
    <source>
        <dbReference type="Proteomes" id="UP000799440"/>
    </source>
</evidence>
<keyword evidence="2" id="KW-1185">Reference proteome</keyword>
<proteinExistence type="predicted"/>
<accession>A0A6A6V9R9</accession>
<sequence>MSRGRSDGLSEAGSRIIAPSTTDWMHHHDRTLACETRIGLQGRCMRRAFPINPRRISFHRHPQPSPFFPVPAKRSILSNPVLACLHIAVIQSASADTLNSDQISSPELPVFGISILQRYNIRCLFFSLTSFGCDEMGNWVPTSSSAWGRKWERCWMLMSFDCDLLMSFARLTTKRLD</sequence>
<dbReference type="EMBL" id="MU006573">
    <property type="protein sequence ID" value="KAF2747362.1"/>
    <property type="molecule type" value="Genomic_DNA"/>
</dbReference>
<protein>
    <submittedName>
        <fullName evidence="1">Uncharacterized protein</fullName>
    </submittedName>
</protein>